<dbReference type="InterPro" id="IPR036365">
    <property type="entry name" value="PGBD-like_sf"/>
</dbReference>
<keyword evidence="2" id="KW-0732">Signal</keyword>
<feature type="chain" id="PRO_5038596259" evidence="2">
    <location>
        <begin position="23"/>
        <end position="179"/>
    </location>
</feature>
<dbReference type="EMBL" id="QWEC01000045">
    <property type="protein sequence ID" value="RII98000.1"/>
    <property type="molecule type" value="Genomic_DNA"/>
</dbReference>
<dbReference type="AlphaFoldDB" id="A0A399NUX8"/>
<comment type="caution">
    <text evidence="4">The sequence shown here is derived from an EMBL/GenBank/DDBJ whole genome shotgun (WGS) entry which is preliminary data.</text>
</comment>
<reference evidence="4 5" key="1">
    <citation type="submission" date="2018-08" db="EMBL/GenBank/DDBJ databases">
        <title>Genome Sequence of Clavibacter michiganensis Subspecies type strains, and the Atypical Peach-Colored Strains Isolated from Tomato.</title>
        <authorList>
            <person name="Osdaghi E."/>
            <person name="Portier P."/>
            <person name="Briand M."/>
            <person name="Jacques M.-A."/>
        </authorList>
    </citation>
    <scope>NUCLEOTIDE SEQUENCE [LARGE SCALE GENOMIC DNA]</scope>
    <source>
        <strain evidence="4 5">CFBP 7493</strain>
    </source>
</reference>
<dbReference type="Gene3D" id="1.10.101.10">
    <property type="entry name" value="PGBD-like superfamily/PGBD"/>
    <property type="match status" value="1"/>
</dbReference>
<feature type="compositionally biased region" description="Basic and acidic residues" evidence="1">
    <location>
        <begin position="44"/>
        <end position="54"/>
    </location>
</feature>
<evidence type="ECO:0000313" key="4">
    <source>
        <dbReference type="EMBL" id="RII98000.1"/>
    </source>
</evidence>
<evidence type="ECO:0000259" key="3">
    <source>
        <dbReference type="Pfam" id="PF01471"/>
    </source>
</evidence>
<name>A0A399NUX8_9MICO</name>
<dbReference type="InterPro" id="IPR036366">
    <property type="entry name" value="PGBDSf"/>
</dbReference>
<feature type="signal peptide" evidence="2">
    <location>
        <begin position="1"/>
        <end position="22"/>
    </location>
</feature>
<dbReference type="RefSeq" id="WP_043588374.1">
    <property type="nucleotide sequence ID" value="NZ_QWEC01000045.1"/>
</dbReference>
<dbReference type="SUPFAM" id="SSF47090">
    <property type="entry name" value="PGBD-like"/>
    <property type="match status" value="1"/>
</dbReference>
<evidence type="ECO:0000313" key="5">
    <source>
        <dbReference type="Proteomes" id="UP000266298"/>
    </source>
</evidence>
<protein>
    <submittedName>
        <fullName evidence="4">Peptidoglycan-binding protein</fullName>
    </submittedName>
</protein>
<feature type="region of interest" description="Disordered" evidence="1">
    <location>
        <begin position="27"/>
        <end position="54"/>
    </location>
</feature>
<evidence type="ECO:0000256" key="2">
    <source>
        <dbReference type="SAM" id="SignalP"/>
    </source>
</evidence>
<dbReference type="Pfam" id="PF01471">
    <property type="entry name" value="PG_binding_1"/>
    <property type="match status" value="1"/>
</dbReference>
<organism evidence="4 5">
    <name type="scientific">Clavibacter michiganensis</name>
    <dbReference type="NCBI Taxonomy" id="28447"/>
    <lineage>
        <taxon>Bacteria</taxon>
        <taxon>Bacillati</taxon>
        <taxon>Actinomycetota</taxon>
        <taxon>Actinomycetes</taxon>
        <taxon>Micrococcales</taxon>
        <taxon>Microbacteriaceae</taxon>
        <taxon>Clavibacter</taxon>
    </lineage>
</organism>
<gene>
    <name evidence="4" type="ORF">DZF96_04970</name>
</gene>
<accession>A0A399NUX8</accession>
<feature type="domain" description="Peptidoglycan binding-like" evidence="3">
    <location>
        <begin position="110"/>
        <end position="163"/>
    </location>
</feature>
<proteinExistence type="predicted"/>
<evidence type="ECO:0000256" key="1">
    <source>
        <dbReference type="SAM" id="MobiDB-lite"/>
    </source>
</evidence>
<sequence length="179" mass="18460">MQIRLSSVSAAVLVMLASAAFAGPAAHAASSSTTSDRGATASRAADDPQAKDGHELVQQGASVSRALHICNEGGDVVGEGRALNHIPVYFDGDTSTGACLLRKGGVTSYGVQALQTSLDQCYGKDLGVDGTFANAMYRALIQVQRQIGVTADGIYGPNTGKAMIQAGDVCRQLPADDFR</sequence>
<dbReference type="InterPro" id="IPR002477">
    <property type="entry name" value="Peptidoglycan-bd-like"/>
</dbReference>
<dbReference type="Proteomes" id="UP000266298">
    <property type="component" value="Unassembled WGS sequence"/>
</dbReference>